<reference evidence="3 4" key="1">
    <citation type="journal article" date="2022" name="Nat. Genet.">
        <title>Improved pea reference genome and pan-genome highlight genomic features and evolutionary characteristics.</title>
        <authorList>
            <person name="Yang T."/>
            <person name="Liu R."/>
            <person name="Luo Y."/>
            <person name="Hu S."/>
            <person name="Wang D."/>
            <person name="Wang C."/>
            <person name="Pandey M.K."/>
            <person name="Ge S."/>
            <person name="Xu Q."/>
            <person name="Li N."/>
            <person name="Li G."/>
            <person name="Huang Y."/>
            <person name="Saxena R.K."/>
            <person name="Ji Y."/>
            <person name="Li M."/>
            <person name="Yan X."/>
            <person name="He Y."/>
            <person name="Liu Y."/>
            <person name="Wang X."/>
            <person name="Xiang C."/>
            <person name="Varshney R.K."/>
            <person name="Ding H."/>
            <person name="Gao S."/>
            <person name="Zong X."/>
        </authorList>
    </citation>
    <scope>NUCLEOTIDE SEQUENCE [LARGE SCALE GENOMIC DNA]</scope>
    <source>
        <strain evidence="3 4">cv. Zhongwan 6</strain>
    </source>
</reference>
<name>A0A9D5A804_PEA</name>
<evidence type="ECO:0000256" key="2">
    <source>
        <dbReference type="SAM" id="SignalP"/>
    </source>
</evidence>
<dbReference type="InterPro" id="IPR008914">
    <property type="entry name" value="PEBP"/>
</dbReference>
<sequence length="187" mass="21321">HLVVLLYLFILLGSMNSDPLILGRVIGDVIDYFTASIKMSVIYNNKEIFTGYEVPFPSTVKTKPRIQIQGGDMRSLFTLIMIDPDVPGPSDPYMKEHLHWMVTDIPGTTDSTFGKELTSYEKPKPNIGIHRYVFVLFKQKRGNKYSITCPFSRDHFNTRNFADQNDLGVPVAAAYFNARRATAPRRR</sequence>
<proteinExistence type="inferred from homology"/>
<gene>
    <name evidence="3" type="ORF">KIW84_062213</name>
</gene>
<accession>A0A9D5A804</accession>
<keyword evidence="4" id="KW-1185">Reference proteome</keyword>
<dbReference type="GO" id="GO:0005634">
    <property type="term" value="C:nucleus"/>
    <property type="evidence" value="ECO:0007669"/>
    <property type="project" value="TreeGrafter"/>
</dbReference>
<feature type="signal peptide" evidence="2">
    <location>
        <begin position="1"/>
        <end position="17"/>
    </location>
</feature>
<dbReference type="InterPro" id="IPR035810">
    <property type="entry name" value="PEBP_euk"/>
</dbReference>
<dbReference type="GO" id="GO:0010228">
    <property type="term" value="P:vegetative to reproductive phase transition of meristem"/>
    <property type="evidence" value="ECO:0007669"/>
    <property type="project" value="TreeGrafter"/>
</dbReference>
<evidence type="ECO:0000256" key="1">
    <source>
        <dbReference type="ARBA" id="ARBA00007091"/>
    </source>
</evidence>
<dbReference type="GO" id="GO:0005737">
    <property type="term" value="C:cytoplasm"/>
    <property type="evidence" value="ECO:0007669"/>
    <property type="project" value="TreeGrafter"/>
</dbReference>
<dbReference type="GO" id="GO:0009910">
    <property type="term" value="P:negative regulation of flower development"/>
    <property type="evidence" value="ECO:0007669"/>
    <property type="project" value="TreeGrafter"/>
</dbReference>
<dbReference type="AlphaFoldDB" id="A0A9D5A804"/>
<feature type="non-terminal residue" evidence="3">
    <location>
        <position position="187"/>
    </location>
</feature>
<dbReference type="Gene3D" id="3.90.280.10">
    <property type="entry name" value="PEBP-like"/>
    <property type="match status" value="1"/>
</dbReference>
<organism evidence="3 4">
    <name type="scientific">Pisum sativum</name>
    <name type="common">Garden pea</name>
    <name type="synonym">Lathyrus oleraceus</name>
    <dbReference type="NCBI Taxonomy" id="3888"/>
    <lineage>
        <taxon>Eukaryota</taxon>
        <taxon>Viridiplantae</taxon>
        <taxon>Streptophyta</taxon>
        <taxon>Embryophyta</taxon>
        <taxon>Tracheophyta</taxon>
        <taxon>Spermatophyta</taxon>
        <taxon>Magnoliopsida</taxon>
        <taxon>eudicotyledons</taxon>
        <taxon>Gunneridae</taxon>
        <taxon>Pentapetalae</taxon>
        <taxon>rosids</taxon>
        <taxon>fabids</taxon>
        <taxon>Fabales</taxon>
        <taxon>Fabaceae</taxon>
        <taxon>Papilionoideae</taxon>
        <taxon>50 kb inversion clade</taxon>
        <taxon>NPAAA clade</taxon>
        <taxon>Hologalegina</taxon>
        <taxon>IRL clade</taxon>
        <taxon>Fabeae</taxon>
        <taxon>Lathyrus</taxon>
    </lineage>
</organism>
<dbReference type="SUPFAM" id="SSF49777">
    <property type="entry name" value="PEBP-like"/>
    <property type="match status" value="1"/>
</dbReference>
<dbReference type="Gramene" id="Psat06G0221300-T1">
    <property type="protein sequence ID" value="KAI5395930.1"/>
    <property type="gene ID" value="KIW84_062213"/>
</dbReference>
<dbReference type="PANTHER" id="PTHR11362:SF13">
    <property type="entry name" value="PROTEIN TERMINAL FLOWER 1"/>
    <property type="match status" value="1"/>
</dbReference>
<dbReference type="PANTHER" id="PTHR11362">
    <property type="entry name" value="PHOSPHATIDYLETHANOLAMINE-BINDING PROTEIN"/>
    <property type="match status" value="1"/>
</dbReference>
<keyword evidence="2" id="KW-0732">Signal</keyword>
<dbReference type="EMBL" id="JAMSHJ010000006">
    <property type="protein sequence ID" value="KAI5395930.1"/>
    <property type="molecule type" value="Genomic_DNA"/>
</dbReference>
<dbReference type="PROSITE" id="PS01220">
    <property type="entry name" value="PBP"/>
    <property type="match status" value="1"/>
</dbReference>
<comment type="caution">
    <text evidence="3">The sequence shown here is derived from an EMBL/GenBank/DDBJ whole genome shotgun (WGS) entry which is preliminary data.</text>
</comment>
<dbReference type="InterPro" id="IPR001858">
    <property type="entry name" value="Phosphatidylethanolamine-bd_CS"/>
</dbReference>
<dbReference type="Proteomes" id="UP001058974">
    <property type="component" value="Chromosome 6"/>
</dbReference>
<protein>
    <submittedName>
        <fullName evidence="3">CEN-like protein 2</fullName>
    </submittedName>
</protein>
<comment type="similarity">
    <text evidence="1">Belongs to the phosphatidylethanolamine-binding protein family.</text>
</comment>
<dbReference type="Pfam" id="PF01161">
    <property type="entry name" value="PBP"/>
    <property type="match status" value="1"/>
</dbReference>
<evidence type="ECO:0000313" key="3">
    <source>
        <dbReference type="EMBL" id="KAI5395930.1"/>
    </source>
</evidence>
<evidence type="ECO:0000313" key="4">
    <source>
        <dbReference type="Proteomes" id="UP001058974"/>
    </source>
</evidence>
<dbReference type="FunFam" id="3.90.280.10:FF:000001">
    <property type="entry name" value="Terminal flower 1"/>
    <property type="match status" value="1"/>
</dbReference>
<feature type="chain" id="PRO_5038526021" evidence="2">
    <location>
        <begin position="18"/>
        <end position="187"/>
    </location>
</feature>
<dbReference type="InterPro" id="IPR036610">
    <property type="entry name" value="PEBP-like_sf"/>
</dbReference>
<dbReference type="CDD" id="cd00866">
    <property type="entry name" value="PEBP_euk"/>
    <property type="match status" value="1"/>
</dbReference>